<sequence length="95" mass="11591">MLIEKLFNDVELFFQGKHEEKETHYFAFYVQDYLCDNYDEMYKENAEVTEFLNEDLPEITDIAEYGDDKRNEEFKRRLKIEIDKAKELFCKGKIE</sequence>
<dbReference type="RefSeq" id="WP_269755381.1">
    <property type="nucleotide sequence ID" value="NZ_CP101412.1"/>
</dbReference>
<evidence type="ECO:0008006" key="3">
    <source>
        <dbReference type="Google" id="ProtNLM"/>
    </source>
</evidence>
<proteinExistence type="predicted"/>
<evidence type="ECO:0000313" key="2">
    <source>
        <dbReference type="Proteomes" id="UP001210690"/>
    </source>
</evidence>
<dbReference type="Proteomes" id="UP001210690">
    <property type="component" value="Chromosome"/>
</dbReference>
<organism evidence="1 2">
    <name type="scientific">Parvimonas micra</name>
    <dbReference type="NCBI Taxonomy" id="33033"/>
    <lineage>
        <taxon>Bacteria</taxon>
        <taxon>Bacillati</taxon>
        <taxon>Bacillota</taxon>
        <taxon>Tissierellia</taxon>
        <taxon>Tissierellales</taxon>
        <taxon>Peptoniphilaceae</taxon>
        <taxon>Parvimonas</taxon>
    </lineage>
</organism>
<reference evidence="1" key="1">
    <citation type="submission" date="2022-07" db="EMBL/GenBank/DDBJ databases">
        <title>Parvimonas micra travels from the subgingival sulcus of the human oral cavity to the colorectal adenocarcinoma.</title>
        <authorList>
            <person name="Conde-Perez K."/>
            <person name="Buetas E."/>
            <person name="Aja-Macaya P."/>
            <person name="Martin-De Arribas E."/>
            <person name="Iglesias-Corras I."/>
            <person name="Trigo-Tasende N."/>
            <person name="Nasser-Ali M."/>
            <person name="Estevez L.S."/>
            <person name="Rumbo-Feal S."/>
            <person name="Otero-Alen B."/>
            <person name="Noguera J.F."/>
            <person name="Concha A."/>
            <person name="Pardinas-Lopez S."/>
            <person name="Carda-Dieguez M."/>
            <person name="Gomez-Randulfe I."/>
            <person name="Martinez-Lago N."/>
            <person name="Ladra S."/>
            <person name="Aparicio L.A."/>
            <person name="Bou G."/>
            <person name="Mira A."/>
            <person name="Vallejo J.A."/>
            <person name="Poza M."/>
        </authorList>
    </citation>
    <scope>NUCLEOTIDE SEQUENCE</scope>
    <source>
        <strain evidence="1">PM102KC-G-1</strain>
    </source>
</reference>
<gene>
    <name evidence="1" type="ORF">NM222_01665</name>
</gene>
<dbReference type="EMBL" id="CP101412">
    <property type="protein sequence ID" value="WBB31204.1"/>
    <property type="molecule type" value="Genomic_DNA"/>
</dbReference>
<accession>A0AAX3K7Q7</accession>
<name>A0AAX3K7Q7_9FIRM</name>
<evidence type="ECO:0000313" key="1">
    <source>
        <dbReference type="EMBL" id="WBB31204.1"/>
    </source>
</evidence>
<dbReference type="AlphaFoldDB" id="A0AAX3K7Q7"/>
<protein>
    <recommendedName>
        <fullName evidence="3">Colicin D immunity protein domain-containing protein</fullName>
    </recommendedName>
</protein>